<reference evidence="2" key="2">
    <citation type="submission" date="2023-05" db="EMBL/GenBank/DDBJ databases">
        <authorList>
            <consortium name="Lawrence Berkeley National Laboratory"/>
            <person name="Steindorff A."/>
            <person name="Hensen N."/>
            <person name="Bonometti L."/>
            <person name="Westerberg I."/>
            <person name="Brannstrom I.O."/>
            <person name="Guillou S."/>
            <person name="Cros-Aarteil S."/>
            <person name="Calhoun S."/>
            <person name="Haridas S."/>
            <person name="Kuo A."/>
            <person name="Mondo S."/>
            <person name="Pangilinan J."/>
            <person name="Riley R."/>
            <person name="Labutti K."/>
            <person name="Andreopoulos B."/>
            <person name="Lipzen A."/>
            <person name="Chen C."/>
            <person name="Yanf M."/>
            <person name="Daum C."/>
            <person name="Ng V."/>
            <person name="Clum A."/>
            <person name="Ohm R."/>
            <person name="Martin F."/>
            <person name="Silar P."/>
            <person name="Natvig D."/>
            <person name="Lalanne C."/>
            <person name="Gautier V."/>
            <person name="Ament-Velasquez S.L."/>
            <person name="Kruys A."/>
            <person name="Hutchinson M.I."/>
            <person name="Powell A.J."/>
            <person name="Barry K."/>
            <person name="Miller A.N."/>
            <person name="Grigoriev I.V."/>
            <person name="Debuchy R."/>
            <person name="Gladieux P."/>
            <person name="Thoren M.H."/>
            <person name="Johannesson H."/>
        </authorList>
    </citation>
    <scope>NUCLEOTIDE SEQUENCE</scope>
    <source>
        <strain evidence="2">CBS 731.68</strain>
    </source>
</reference>
<accession>A0AAN6U4I4</accession>
<name>A0AAN6U4I4_9PEZI</name>
<organism evidence="2 3">
    <name type="scientific">Parathielavia appendiculata</name>
    <dbReference type="NCBI Taxonomy" id="2587402"/>
    <lineage>
        <taxon>Eukaryota</taxon>
        <taxon>Fungi</taxon>
        <taxon>Dikarya</taxon>
        <taxon>Ascomycota</taxon>
        <taxon>Pezizomycotina</taxon>
        <taxon>Sordariomycetes</taxon>
        <taxon>Sordariomycetidae</taxon>
        <taxon>Sordariales</taxon>
        <taxon>Chaetomiaceae</taxon>
        <taxon>Parathielavia</taxon>
    </lineage>
</organism>
<gene>
    <name evidence="2" type="ORF">N657DRAFT_342952</name>
</gene>
<keyword evidence="3" id="KW-1185">Reference proteome</keyword>
<dbReference type="Proteomes" id="UP001302602">
    <property type="component" value="Unassembled WGS sequence"/>
</dbReference>
<feature type="region of interest" description="Disordered" evidence="1">
    <location>
        <begin position="165"/>
        <end position="190"/>
    </location>
</feature>
<dbReference type="RefSeq" id="XP_062648737.1">
    <property type="nucleotide sequence ID" value="XM_062786908.1"/>
</dbReference>
<comment type="caution">
    <text evidence="2">The sequence shown here is derived from an EMBL/GenBank/DDBJ whole genome shotgun (WGS) entry which is preliminary data.</text>
</comment>
<dbReference type="AlphaFoldDB" id="A0AAN6U4I4"/>
<evidence type="ECO:0000313" key="3">
    <source>
        <dbReference type="Proteomes" id="UP001302602"/>
    </source>
</evidence>
<proteinExistence type="predicted"/>
<sequence length="190" mass="20928">MEVRCLLPLFESCQRTLRQPADLRPPNQASRALLQHRVVVQGVVDLRRRDPHVTAWASKPHPQSASAAPDLAEPILTSNPIHWAAHAAMDAFVSTGYPHLSVRVRSTRPKESFQASIVIDGACTILVLYTQVLWTWESPLPYRQYPGLGHNQHFELQGDSIPCFNSEKGSPDKTSGAAARWSPLAGVPGP</sequence>
<evidence type="ECO:0000313" key="2">
    <source>
        <dbReference type="EMBL" id="KAK4124966.1"/>
    </source>
</evidence>
<protein>
    <submittedName>
        <fullName evidence="2">Uncharacterized protein</fullName>
    </submittedName>
</protein>
<dbReference type="GeneID" id="87823678"/>
<dbReference type="EMBL" id="MU853226">
    <property type="protein sequence ID" value="KAK4124966.1"/>
    <property type="molecule type" value="Genomic_DNA"/>
</dbReference>
<evidence type="ECO:0000256" key="1">
    <source>
        <dbReference type="SAM" id="MobiDB-lite"/>
    </source>
</evidence>
<reference evidence="2" key="1">
    <citation type="journal article" date="2023" name="Mol. Phylogenet. Evol.">
        <title>Genome-scale phylogeny and comparative genomics of the fungal order Sordariales.</title>
        <authorList>
            <person name="Hensen N."/>
            <person name="Bonometti L."/>
            <person name="Westerberg I."/>
            <person name="Brannstrom I.O."/>
            <person name="Guillou S."/>
            <person name="Cros-Aarteil S."/>
            <person name="Calhoun S."/>
            <person name="Haridas S."/>
            <person name="Kuo A."/>
            <person name="Mondo S."/>
            <person name="Pangilinan J."/>
            <person name="Riley R."/>
            <person name="LaButti K."/>
            <person name="Andreopoulos B."/>
            <person name="Lipzen A."/>
            <person name="Chen C."/>
            <person name="Yan M."/>
            <person name="Daum C."/>
            <person name="Ng V."/>
            <person name="Clum A."/>
            <person name="Steindorff A."/>
            <person name="Ohm R.A."/>
            <person name="Martin F."/>
            <person name="Silar P."/>
            <person name="Natvig D.O."/>
            <person name="Lalanne C."/>
            <person name="Gautier V."/>
            <person name="Ament-Velasquez S.L."/>
            <person name="Kruys A."/>
            <person name="Hutchinson M.I."/>
            <person name="Powell A.J."/>
            <person name="Barry K."/>
            <person name="Miller A.N."/>
            <person name="Grigoriev I.V."/>
            <person name="Debuchy R."/>
            <person name="Gladieux P."/>
            <person name="Hiltunen Thoren M."/>
            <person name="Johannesson H."/>
        </authorList>
    </citation>
    <scope>NUCLEOTIDE SEQUENCE</scope>
    <source>
        <strain evidence="2">CBS 731.68</strain>
    </source>
</reference>